<dbReference type="GO" id="GO:0016020">
    <property type="term" value="C:membrane"/>
    <property type="evidence" value="ECO:0007669"/>
    <property type="project" value="UniProtKB-SubCell"/>
</dbReference>
<dbReference type="InParanoid" id="A0A1Y1XAS2"/>
<feature type="transmembrane region" description="Helical" evidence="5">
    <location>
        <begin position="53"/>
        <end position="80"/>
    </location>
</feature>
<evidence type="ECO:0000259" key="6">
    <source>
        <dbReference type="PROSITE" id="PS51380"/>
    </source>
</evidence>
<feature type="transmembrane region" description="Helical" evidence="5">
    <location>
        <begin position="92"/>
        <end position="117"/>
    </location>
</feature>
<evidence type="ECO:0000256" key="2">
    <source>
        <dbReference type="ARBA" id="ARBA00022692"/>
    </source>
</evidence>
<feature type="transmembrane region" description="Helical" evidence="5">
    <location>
        <begin position="195"/>
        <end position="215"/>
    </location>
</feature>
<dbReference type="AlphaFoldDB" id="A0A1Y1XAS2"/>
<name>A0A1Y1XAS2_9FUNG</name>
<dbReference type="OrthoDB" id="2159384at2759"/>
<evidence type="ECO:0000313" key="8">
    <source>
        <dbReference type="Proteomes" id="UP000193498"/>
    </source>
</evidence>
<dbReference type="InterPro" id="IPR004342">
    <property type="entry name" value="EXS_C"/>
</dbReference>
<dbReference type="Proteomes" id="UP000193498">
    <property type="component" value="Unassembled WGS sequence"/>
</dbReference>
<keyword evidence="8" id="KW-1185">Reference proteome</keyword>
<dbReference type="FunCoup" id="A0A1Y1XAS2">
    <property type="interactions" value="448"/>
</dbReference>
<evidence type="ECO:0000256" key="1">
    <source>
        <dbReference type="ARBA" id="ARBA00004141"/>
    </source>
</evidence>
<keyword evidence="2 5" id="KW-0812">Transmembrane</keyword>
<dbReference type="PANTHER" id="PTHR10783">
    <property type="entry name" value="XENOTROPIC AND POLYTROPIC RETROVIRUS RECEPTOR 1-RELATED"/>
    <property type="match status" value="1"/>
</dbReference>
<feature type="transmembrane region" description="Helical" evidence="5">
    <location>
        <begin position="172"/>
        <end position="189"/>
    </location>
</feature>
<reference evidence="7 8" key="1">
    <citation type="submission" date="2016-07" db="EMBL/GenBank/DDBJ databases">
        <title>Pervasive Adenine N6-methylation of Active Genes in Fungi.</title>
        <authorList>
            <consortium name="DOE Joint Genome Institute"/>
            <person name="Mondo S.J."/>
            <person name="Dannebaum R.O."/>
            <person name="Kuo R.C."/>
            <person name="Labutti K."/>
            <person name="Haridas S."/>
            <person name="Kuo A."/>
            <person name="Salamov A."/>
            <person name="Ahrendt S.R."/>
            <person name="Lipzen A."/>
            <person name="Sullivan W."/>
            <person name="Andreopoulos W.B."/>
            <person name="Clum A."/>
            <person name="Lindquist E."/>
            <person name="Daum C."/>
            <person name="Ramamoorthy G.K."/>
            <person name="Gryganskyi A."/>
            <person name="Culley D."/>
            <person name="Magnuson J.K."/>
            <person name="James T.Y."/>
            <person name="O'Malley M.A."/>
            <person name="Stajich J.E."/>
            <person name="Spatafora J.W."/>
            <person name="Visel A."/>
            <person name="Grigoriev I.V."/>
        </authorList>
    </citation>
    <scope>NUCLEOTIDE SEQUENCE [LARGE SCALE GENOMIC DNA]</scope>
    <source>
        <strain evidence="7 8">CBS 931.73</strain>
    </source>
</reference>
<dbReference type="STRING" id="1314790.A0A1Y1XAS2"/>
<protein>
    <submittedName>
        <fullName evidence="7">EXS-domain-containing protein</fullName>
    </submittedName>
</protein>
<keyword evidence="3 5" id="KW-1133">Transmembrane helix</keyword>
<dbReference type="GO" id="GO:0005737">
    <property type="term" value="C:cytoplasm"/>
    <property type="evidence" value="ECO:0007669"/>
    <property type="project" value="TreeGrafter"/>
</dbReference>
<comment type="caution">
    <text evidence="7">The sequence shown here is derived from an EMBL/GenBank/DDBJ whole genome shotgun (WGS) entry which is preliminary data.</text>
</comment>
<evidence type="ECO:0000256" key="5">
    <source>
        <dbReference type="SAM" id="Phobius"/>
    </source>
</evidence>
<dbReference type="EMBL" id="MCFE01000658">
    <property type="protein sequence ID" value="ORX82852.1"/>
    <property type="molecule type" value="Genomic_DNA"/>
</dbReference>
<proteinExistence type="predicted"/>
<keyword evidence="4 5" id="KW-0472">Membrane</keyword>
<gene>
    <name evidence="7" type="ORF">K493DRAFT_388424</name>
</gene>
<sequence>MADSYVPFEYRALLLIDLGLWCWGLNIQLLNKAGIDVPTLFGFEKHENKVHGVVYRIALAFSLITLAFLSLFCSLLRIIVSPIRSEPSFGDVILADILTSFAKVFAGIYFTFCAFFTASNSDAISSDYLHHSLELLIIGPLITSLPFLFRFRQCISEYLASEGTGYKALANAVKYASAFPVIFLSALIHSPSQEASHMVTIWLLTVLFNSLYSFYWDVVMDWGLSVSCSPEKKSGMIVLRHILLYREPVYYISILVDFFLRTTWSLKLSENLKSEDLISGGFLLEAAEILRRWLWVYFRVEKEWIGFGFNGLHSNDSLDRVEEQEIHLITHERAHLPQ</sequence>
<feature type="domain" description="EXS" evidence="6">
    <location>
        <begin position="130"/>
        <end position="333"/>
    </location>
</feature>
<accession>A0A1Y1XAS2</accession>
<dbReference type="PANTHER" id="PTHR10783:SF46">
    <property type="entry name" value="PROTEIN ERD1 HOMOLOG 2"/>
    <property type="match status" value="1"/>
</dbReference>
<evidence type="ECO:0000313" key="7">
    <source>
        <dbReference type="EMBL" id="ORX82852.1"/>
    </source>
</evidence>
<organism evidence="7 8">
    <name type="scientific">Basidiobolus meristosporus CBS 931.73</name>
    <dbReference type="NCBI Taxonomy" id="1314790"/>
    <lineage>
        <taxon>Eukaryota</taxon>
        <taxon>Fungi</taxon>
        <taxon>Fungi incertae sedis</taxon>
        <taxon>Zoopagomycota</taxon>
        <taxon>Entomophthoromycotina</taxon>
        <taxon>Basidiobolomycetes</taxon>
        <taxon>Basidiobolales</taxon>
        <taxon>Basidiobolaceae</taxon>
        <taxon>Basidiobolus</taxon>
    </lineage>
</organism>
<feature type="transmembrane region" description="Helical" evidence="5">
    <location>
        <begin position="129"/>
        <end position="151"/>
    </location>
</feature>
<evidence type="ECO:0000256" key="3">
    <source>
        <dbReference type="ARBA" id="ARBA00022989"/>
    </source>
</evidence>
<dbReference type="PROSITE" id="PS51380">
    <property type="entry name" value="EXS"/>
    <property type="match status" value="1"/>
</dbReference>
<comment type="subcellular location">
    <subcellularLocation>
        <location evidence="1">Membrane</location>
        <topology evidence="1">Multi-pass membrane protein</topology>
    </subcellularLocation>
</comment>
<dbReference type="Pfam" id="PF03124">
    <property type="entry name" value="EXS"/>
    <property type="match status" value="1"/>
</dbReference>
<evidence type="ECO:0000256" key="4">
    <source>
        <dbReference type="ARBA" id="ARBA00023136"/>
    </source>
</evidence>